<protein>
    <recommendedName>
        <fullName evidence="4">Phage protein</fullName>
    </recommendedName>
</protein>
<keyword evidence="3" id="KW-1185">Reference proteome</keyword>
<evidence type="ECO:0000256" key="1">
    <source>
        <dbReference type="SAM" id="Coils"/>
    </source>
</evidence>
<gene>
    <name evidence="2" type="ORF">BAVI_15932</name>
</gene>
<comment type="caution">
    <text evidence="2">The sequence shown here is derived from an EMBL/GenBank/DDBJ whole genome shotgun (WGS) entry which is preliminary data.</text>
</comment>
<feature type="coiled-coil region" evidence="1">
    <location>
        <begin position="26"/>
        <end position="53"/>
    </location>
</feature>
<dbReference type="RefSeq" id="WP_024029365.1">
    <property type="nucleotide sequence ID" value="NZ_ALAN01000086.1"/>
</dbReference>
<evidence type="ECO:0000313" key="3">
    <source>
        <dbReference type="Proteomes" id="UP000018877"/>
    </source>
</evidence>
<name>A0AB94IL29_9BACI</name>
<evidence type="ECO:0000313" key="2">
    <source>
        <dbReference type="EMBL" id="ETI67752.1"/>
    </source>
</evidence>
<dbReference type="EMBL" id="ALAN01000086">
    <property type="protein sequence ID" value="ETI67752.1"/>
    <property type="molecule type" value="Genomic_DNA"/>
</dbReference>
<reference evidence="2 3" key="1">
    <citation type="journal article" date="2014" name="Environ. Microbiol.">
        <title>The nitrate-ammonifying and nosZ-carrying bacterium Bacillus vireti is a potent source and sink for nitric and nitrous oxide under high nitrate conditions.</title>
        <authorList>
            <person name="Mania D."/>
            <person name="Heylen K."/>
            <person name="van Spanning R.J."/>
            <person name="Frostegard A."/>
        </authorList>
    </citation>
    <scope>NUCLEOTIDE SEQUENCE [LARGE SCALE GENOMIC DNA]</scope>
    <source>
        <strain evidence="2 3">LMG 21834</strain>
    </source>
</reference>
<proteinExistence type="predicted"/>
<organism evidence="2 3">
    <name type="scientific">Neobacillus vireti LMG 21834</name>
    <dbReference type="NCBI Taxonomy" id="1131730"/>
    <lineage>
        <taxon>Bacteria</taxon>
        <taxon>Bacillati</taxon>
        <taxon>Bacillota</taxon>
        <taxon>Bacilli</taxon>
        <taxon>Bacillales</taxon>
        <taxon>Bacillaceae</taxon>
        <taxon>Neobacillus</taxon>
    </lineage>
</organism>
<sequence length="116" mass="13765">MTKLEELRNKWKQEEKDFHHRIESKMEEIRKLANEACDRNDEALKKMKDVSERDMKYREITTEEVLSAAFTLLIKLDVVTVDEVRTATKNGYSDIWNLLNEKYKKLIDQGVITDSK</sequence>
<dbReference type="Proteomes" id="UP000018877">
    <property type="component" value="Unassembled WGS sequence"/>
</dbReference>
<dbReference type="AlphaFoldDB" id="A0AB94IL29"/>
<accession>A0AB94IL29</accession>
<keyword evidence="1" id="KW-0175">Coiled coil</keyword>
<evidence type="ECO:0008006" key="4">
    <source>
        <dbReference type="Google" id="ProtNLM"/>
    </source>
</evidence>